<dbReference type="Gene3D" id="1.20.5.4130">
    <property type="match status" value="1"/>
</dbReference>
<dbReference type="OMA" id="DHYRCKM"/>
<organism evidence="12 13">
    <name type="scientific">Asparagus officinalis</name>
    <name type="common">Garden asparagus</name>
    <dbReference type="NCBI Taxonomy" id="4686"/>
    <lineage>
        <taxon>Eukaryota</taxon>
        <taxon>Viridiplantae</taxon>
        <taxon>Streptophyta</taxon>
        <taxon>Embryophyta</taxon>
        <taxon>Tracheophyta</taxon>
        <taxon>Spermatophyta</taxon>
        <taxon>Magnoliopsida</taxon>
        <taxon>Liliopsida</taxon>
        <taxon>Asparagales</taxon>
        <taxon>Asparagaceae</taxon>
        <taxon>Asparagoideae</taxon>
        <taxon>Asparagus</taxon>
    </lineage>
</organism>
<protein>
    <recommendedName>
        <fullName evidence="14">Disease resistance protein RGA3</fullName>
    </recommendedName>
</protein>
<dbReference type="Gene3D" id="3.40.50.300">
    <property type="entry name" value="P-loop containing nucleotide triphosphate hydrolases"/>
    <property type="match status" value="1"/>
</dbReference>
<dbReference type="SUPFAM" id="SSF52058">
    <property type="entry name" value="L domain-like"/>
    <property type="match status" value="1"/>
</dbReference>
<feature type="domain" description="Disease resistance R13L4/SHOC-2-like LRR" evidence="11">
    <location>
        <begin position="566"/>
        <end position="844"/>
    </location>
</feature>
<feature type="domain" description="Disease resistance N-terminal" evidence="9">
    <location>
        <begin position="10"/>
        <end position="89"/>
    </location>
</feature>
<dbReference type="FunFam" id="3.40.50.300:FF:001091">
    <property type="entry name" value="Probable disease resistance protein At1g61300"/>
    <property type="match status" value="1"/>
</dbReference>
<dbReference type="PANTHER" id="PTHR36766">
    <property type="entry name" value="PLANT BROAD-SPECTRUM MILDEW RESISTANCE PROTEIN RPW8"/>
    <property type="match status" value="1"/>
</dbReference>
<evidence type="ECO:0000256" key="5">
    <source>
        <dbReference type="ARBA" id="ARBA00022821"/>
    </source>
</evidence>
<dbReference type="InterPro" id="IPR038005">
    <property type="entry name" value="RX-like_CC"/>
</dbReference>
<dbReference type="GO" id="GO:0043531">
    <property type="term" value="F:ADP binding"/>
    <property type="evidence" value="ECO:0007669"/>
    <property type="project" value="InterPro"/>
</dbReference>
<feature type="domain" description="Disease resistance protein winged helix" evidence="10">
    <location>
        <begin position="434"/>
        <end position="499"/>
    </location>
</feature>
<dbReference type="Proteomes" id="UP000243459">
    <property type="component" value="Chromosome 4"/>
</dbReference>
<evidence type="ECO:0000259" key="9">
    <source>
        <dbReference type="Pfam" id="PF18052"/>
    </source>
</evidence>
<keyword evidence="4" id="KW-0547">Nucleotide-binding</keyword>
<keyword evidence="6" id="KW-0067">ATP-binding</keyword>
<dbReference type="GO" id="GO:0002758">
    <property type="term" value="P:innate immune response-activating signaling pathway"/>
    <property type="evidence" value="ECO:0007669"/>
    <property type="project" value="UniProtKB-ARBA"/>
</dbReference>
<dbReference type="FunFam" id="1.10.10.10:FF:000322">
    <property type="entry name" value="Probable disease resistance protein At1g63360"/>
    <property type="match status" value="1"/>
</dbReference>
<dbReference type="Pfam" id="PF00931">
    <property type="entry name" value="NB-ARC"/>
    <property type="match status" value="1"/>
</dbReference>
<dbReference type="GO" id="GO:0009626">
    <property type="term" value="P:plant-type hypersensitive response"/>
    <property type="evidence" value="ECO:0007669"/>
    <property type="project" value="UniProtKB-ARBA"/>
</dbReference>
<feature type="coiled-coil region" evidence="7">
    <location>
        <begin position="120"/>
        <end position="147"/>
    </location>
</feature>
<dbReference type="SUPFAM" id="SSF52540">
    <property type="entry name" value="P-loop containing nucleoside triphosphate hydrolases"/>
    <property type="match status" value="1"/>
</dbReference>
<name>A0A5P1EYY8_ASPOF</name>
<evidence type="ECO:0008006" key="14">
    <source>
        <dbReference type="Google" id="ProtNLM"/>
    </source>
</evidence>
<dbReference type="PRINTS" id="PR00364">
    <property type="entry name" value="DISEASERSIST"/>
</dbReference>
<dbReference type="GO" id="GO:0005524">
    <property type="term" value="F:ATP binding"/>
    <property type="evidence" value="ECO:0007669"/>
    <property type="project" value="UniProtKB-KW"/>
</dbReference>
<dbReference type="EMBL" id="CM007384">
    <property type="protein sequence ID" value="ONK71094.1"/>
    <property type="molecule type" value="Genomic_DNA"/>
</dbReference>
<keyword evidence="3" id="KW-0677">Repeat</keyword>
<keyword evidence="2" id="KW-0433">Leucine-rich repeat</keyword>
<evidence type="ECO:0000256" key="6">
    <source>
        <dbReference type="ARBA" id="ARBA00022840"/>
    </source>
</evidence>
<dbReference type="InterPro" id="IPR002182">
    <property type="entry name" value="NB-ARC"/>
</dbReference>
<feature type="coiled-coil region" evidence="7">
    <location>
        <begin position="27"/>
        <end position="54"/>
    </location>
</feature>
<dbReference type="Gene3D" id="3.80.10.10">
    <property type="entry name" value="Ribonuclease Inhibitor"/>
    <property type="match status" value="2"/>
</dbReference>
<reference evidence="13" key="1">
    <citation type="journal article" date="2017" name="Nat. Commun.">
        <title>The asparagus genome sheds light on the origin and evolution of a young Y chromosome.</title>
        <authorList>
            <person name="Harkess A."/>
            <person name="Zhou J."/>
            <person name="Xu C."/>
            <person name="Bowers J.E."/>
            <person name="Van der Hulst R."/>
            <person name="Ayyampalayam S."/>
            <person name="Mercati F."/>
            <person name="Riccardi P."/>
            <person name="McKain M.R."/>
            <person name="Kakrana A."/>
            <person name="Tang H."/>
            <person name="Ray J."/>
            <person name="Groenendijk J."/>
            <person name="Arikit S."/>
            <person name="Mathioni S.M."/>
            <person name="Nakano M."/>
            <person name="Shan H."/>
            <person name="Telgmann-Rauber A."/>
            <person name="Kanno A."/>
            <person name="Yue Z."/>
            <person name="Chen H."/>
            <person name="Li W."/>
            <person name="Chen Y."/>
            <person name="Xu X."/>
            <person name="Zhang Y."/>
            <person name="Luo S."/>
            <person name="Chen H."/>
            <person name="Gao J."/>
            <person name="Mao Z."/>
            <person name="Pires J.C."/>
            <person name="Luo M."/>
            <person name="Kudrna D."/>
            <person name="Wing R.A."/>
            <person name="Meyers B.C."/>
            <person name="Yi K."/>
            <person name="Kong H."/>
            <person name="Lavrijsen P."/>
            <person name="Sunseri F."/>
            <person name="Falavigna A."/>
            <person name="Ye Y."/>
            <person name="Leebens-Mack J.H."/>
            <person name="Chen G."/>
        </authorList>
    </citation>
    <scope>NUCLEOTIDE SEQUENCE [LARGE SCALE GENOMIC DNA]</scope>
    <source>
        <strain evidence="13">cv. DH0086</strain>
    </source>
</reference>
<dbReference type="GO" id="GO:0042742">
    <property type="term" value="P:defense response to bacterium"/>
    <property type="evidence" value="ECO:0007669"/>
    <property type="project" value="UniProtKB-ARBA"/>
</dbReference>
<accession>A0A5P1EYY8</accession>
<dbReference type="InterPro" id="IPR036388">
    <property type="entry name" value="WH-like_DNA-bd_sf"/>
</dbReference>
<dbReference type="InterPro" id="IPR042197">
    <property type="entry name" value="Apaf_helical"/>
</dbReference>
<keyword evidence="5" id="KW-0611">Plant defense</keyword>
<evidence type="ECO:0000256" key="2">
    <source>
        <dbReference type="ARBA" id="ARBA00022614"/>
    </source>
</evidence>
<evidence type="ECO:0000256" key="3">
    <source>
        <dbReference type="ARBA" id="ARBA00022737"/>
    </source>
</evidence>
<evidence type="ECO:0000256" key="7">
    <source>
        <dbReference type="SAM" id="Coils"/>
    </source>
</evidence>
<evidence type="ECO:0000256" key="1">
    <source>
        <dbReference type="ARBA" id="ARBA00008894"/>
    </source>
</evidence>
<keyword evidence="13" id="KW-1185">Reference proteome</keyword>
<feature type="domain" description="NB-ARC" evidence="8">
    <location>
        <begin position="180"/>
        <end position="344"/>
    </location>
</feature>
<dbReference type="Pfam" id="PF18052">
    <property type="entry name" value="Rx_N"/>
    <property type="match status" value="1"/>
</dbReference>
<dbReference type="InterPro" id="IPR055414">
    <property type="entry name" value="LRR_R13L4/SHOC2-like"/>
</dbReference>
<evidence type="ECO:0000256" key="4">
    <source>
        <dbReference type="ARBA" id="ARBA00022741"/>
    </source>
</evidence>
<dbReference type="AlphaFoldDB" id="A0A5P1EYY8"/>
<evidence type="ECO:0000313" key="12">
    <source>
        <dbReference type="EMBL" id="ONK71094.1"/>
    </source>
</evidence>
<evidence type="ECO:0000259" key="10">
    <source>
        <dbReference type="Pfam" id="PF23559"/>
    </source>
</evidence>
<evidence type="ECO:0000313" key="13">
    <source>
        <dbReference type="Proteomes" id="UP000243459"/>
    </source>
</evidence>
<dbReference type="PANTHER" id="PTHR36766:SF70">
    <property type="entry name" value="DISEASE RESISTANCE PROTEIN RGA4"/>
    <property type="match status" value="1"/>
</dbReference>
<dbReference type="InterPro" id="IPR041118">
    <property type="entry name" value="Rx_N"/>
</dbReference>
<proteinExistence type="inferred from homology"/>
<comment type="similarity">
    <text evidence="1">Belongs to the disease resistance NB-LRR family.</text>
</comment>
<dbReference type="CDD" id="cd14798">
    <property type="entry name" value="RX-CC_like"/>
    <property type="match status" value="1"/>
</dbReference>
<dbReference type="Gene3D" id="1.10.8.430">
    <property type="entry name" value="Helical domain of apoptotic protease-activating factors"/>
    <property type="match status" value="1"/>
</dbReference>
<evidence type="ECO:0000259" key="8">
    <source>
        <dbReference type="Pfam" id="PF00931"/>
    </source>
</evidence>
<dbReference type="Gramene" id="ONK71094">
    <property type="protein sequence ID" value="ONK71094"/>
    <property type="gene ID" value="A4U43_C04F4660"/>
</dbReference>
<keyword evidence="7" id="KW-0175">Coiled coil</keyword>
<dbReference type="InterPro" id="IPR058922">
    <property type="entry name" value="WHD_DRP"/>
</dbReference>
<gene>
    <name evidence="12" type="ORF">A4U43_C04F4660</name>
</gene>
<dbReference type="InterPro" id="IPR027417">
    <property type="entry name" value="P-loop_NTPase"/>
</dbReference>
<dbReference type="InterPro" id="IPR032675">
    <property type="entry name" value="LRR_dom_sf"/>
</dbReference>
<dbReference type="Pfam" id="PF23559">
    <property type="entry name" value="WHD_DRP"/>
    <property type="match status" value="1"/>
</dbReference>
<dbReference type="Gene3D" id="1.10.10.10">
    <property type="entry name" value="Winged helix-like DNA-binding domain superfamily/Winged helix DNA-binding domain"/>
    <property type="match status" value="1"/>
</dbReference>
<sequence>MAMVLDALASTIVSNMADVVKEKVVTVLGVKDELKKLQRRLESIKHVLHDAERKRIQSESVAGWVRELKDVMYDADDIIDLCRYEGGKLLEGQPSTSSDSSTVCCSRPRLFSCFTSIRFRHEIGDMIKKLNERLDEISRNMSGLNLVKSEPDTRITIVDTCQTSPIIDTSDIVGRGIERATDDLVGRIVNKDERKLQVLAITGMGGIGKTTLAKNIFNHTRVKSEFSTKIWVCISQNFSETSLLKEIIRGAGGDPCNLQTKAELEPRLKEAVSGKTFILVLDDVWRADVWAHLLRNPLQSGAAGSRVLVTTRDTNVAMQMGAAEHIHALEKLPPESGWELLCKSLYVTGEEEEMQSLRDVGGEIVDKCDGLPLAIKSIAGVLITKGRNRREWEKVLEKDAWSMGELPEDVRGALYLSYEDLPSNLKQCFLYCSLFPEDYLFDRAELVKYWAAEGFAETQNDYFLEPAEECLEELVRRNLIYKESDYQRYKMHDLLRSLAQFLSQDESFCGEAQKLATVSATAKLRRLTLTDKGGRLALTPQPLLSQRSLKVLFLRGSYSLGSDVFVGFPLLRVLSLANSGIENIPDAVGNLIHLRLLDLNRTRISSLPESIRNLTNLQVLNLARYFSLRSLPKGITSLCNLRIIEVETTYLSFVPSGMGRLERLNYFNGFVVGGEQGCSLEDLSPLGQLRALEIHNIKEAVVAQKGRHVLGNKRHLKELRLACTKPGESPPAEYSEGEIRRIQDVFEELAPPPCLEELRIHGYFGRQFPVWMMPPSLGFLLPHLTSLSLYRCRNVVQLPPLGLFPELRRLTIWYAEAVVSFGSEVYGSGSTQALFPKLESIYLFGMPNLQEWSFCRDEEITVFPNLMFLSVLECPRLKSLPGGLKGSPLKELFIRSCQSLERISHLPALRKLRVEGICPQLKNVEKLDSLERLTLKRWQRDFLPEGLLRLLQDRQLHQDDYFTLALHFSNDALFSKCVMGGEYWPIIQNIPRVQAKSFRRDLYLRYTKEPYQYETNNHPRVGEH</sequence>
<dbReference type="Pfam" id="PF23598">
    <property type="entry name" value="LRR_14"/>
    <property type="match status" value="1"/>
</dbReference>
<evidence type="ECO:0000259" key="11">
    <source>
        <dbReference type="Pfam" id="PF23598"/>
    </source>
</evidence>